<dbReference type="SUPFAM" id="SSF75169">
    <property type="entry name" value="DsrEFH-like"/>
    <property type="match status" value="1"/>
</dbReference>
<dbReference type="InterPro" id="IPR027396">
    <property type="entry name" value="DsrEFH-like"/>
</dbReference>
<dbReference type="STRING" id="1176587.A8C56_13875"/>
<accession>A0A1A9I311</accession>
<organism evidence="2 3">
    <name type="scientific">Niabella ginsenosidivorans</name>
    <dbReference type="NCBI Taxonomy" id="1176587"/>
    <lineage>
        <taxon>Bacteria</taxon>
        <taxon>Pseudomonadati</taxon>
        <taxon>Bacteroidota</taxon>
        <taxon>Chitinophagia</taxon>
        <taxon>Chitinophagales</taxon>
        <taxon>Chitinophagaceae</taxon>
        <taxon>Niabella</taxon>
    </lineage>
</organism>
<reference evidence="2 3" key="1">
    <citation type="submission" date="2016-05" db="EMBL/GenBank/DDBJ databases">
        <title>Niabella ginsenosidivorans BS26 whole genome sequencing.</title>
        <authorList>
            <person name="Im W.T."/>
            <person name="Siddiqi M.Z."/>
        </authorList>
    </citation>
    <scope>NUCLEOTIDE SEQUENCE [LARGE SCALE GENOMIC DNA]</scope>
    <source>
        <strain evidence="2 3">BS26</strain>
    </source>
</reference>
<dbReference type="PANTHER" id="PTHR37691:SF1">
    <property type="entry name" value="BLR3518 PROTEIN"/>
    <property type="match status" value="1"/>
</dbReference>
<proteinExistence type="predicted"/>
<dbReference type="InterPro" id="IPR003787">
    <property type="entry name" value="Sulphur_relay_DsrE/F-like"/>
</dbReference>
<dbReference type="KEGG" id="nia:A8C56_13875"/>
<dbReference type="AlphaFoldDB" id="A0A1A9I311"/>
<feature type="chain" id="PRO_5008389763" evidence="1">
    <location>
        <begin position="20"/>
        <end position="154"/>
    </location>
</feature>
<evidence type="ECO:0000313" key="3">
    <source>
        <dbReference type="Proteomes" id="UP000077667"/>
    </source>
</evidence>
<dbReference type="RefSeq" id="WP_067757134.1">
    <property type="nucleotide sequence ID" value="NZ_CP015772.1"/>
</dbReference>
<dbReference type="Gene3D" id="3.40.1260.10">
    <property type="entry name" value="DsrEFH-like"/>
    <property type="match status" value="1"/>
</dbReference>
<keyword evidence="1" id="KW-0732">Signal</keyword>
<feature type="signal peptide" evidence="1">
    <location>
        <begin position="1"/>
        <end position="19"/>
    </location>
</feature>
<name>A0A1A9I311_9BACT</name>
<evidence type="ECO:0000313" key="2">
    <source>
        <dbReference type="EMBL" id="ANH81913.1"/>
    </source>
</evidence>
<dbReference type="PANTHER" id="PTHR37691">
    <property type="entry name" value="BLR3518 PROTEIN"/>
    <property type="match status" value="1"/>
</dbReference>
<dbReference type="Proteomes" id="UP000077667">
    <property type="component" value="Chromosome"/>
</dbReference>
<gene>
    <name evidence="2" type="ORF">A8C56_13875</name>
</gene>
<dbReference type="OrthoDB" id="678766at2"/>
<dbReference type="EMBL" id="CP015772">
    <property type="protein sequence ID" value="ANH81913.1"/>
    <property type="molecule type" value="Genomic_DNA"/>
</dbReference>
<dbReference type="Pfam" id="PF02635">
    <property type="entry name" value="DsrE"/>
    <property type="match status" value="1"/>
</dbReference>
<protein>
    <submittedName>
        <fullName evidence="2">Uncharacterized protein</fullName>
    </submittedName>
</protein>
<evidence type="ECO:0000256" key="1">
    <source>
        <dbReference type="SAM" id="SignalP"/>
    </source>
</evidence>
<keyword evidence="3" id="KW-1185">Reference proteome</keyword>
<sequence>MKKALLILFSAVLTITATAQQLTPAQQENKRFTGAVAKQKVYHAIYQMDNNDPKIIEKVLRNLNNALNDPRLKGKLKAELIAFSGGTDAYLKGSKYEEALKNLVERGVIVAQCANTLHERKIDKEQLYDFIAIVPSGNGELILRQAEGWSVIKP</sequence>